<dbReference type="SUPFAM" id="SSF46955">
    <property type="entry name" value="Putative DNA-binding domain"/>
    <property type="match status" value="1"/>
</dbReference>
<protein>
    <submittedName>
        <fullName evidence="1">Helix-turn-helix transcriptional regulator</fullName>
    </submittedName>
</protein>
<dbReference type="InterPro" id="IPR010260">
    <property type="entry name" value="AlpA"/>
</dbReference>
<evidence type="ECO:0000313" key="2">
    <source>
        <dbReference type="Proteomes" id="UP001596492"/>
    </source>
</evidence>
<dbReference type="EMBL" id="JBHTBR010000005">
    <property type="protein sequence ID" value="MFC7292417.1"/>
    <property type="molecule type" value="Genomic_DNA"/>
</dbReference>
<evidence type="ECO:0000313" key="1">
    <source>
        <dbReference type="EMBL" id="MFC7292417.1"/>
    </source>
</evidence>
<reference evidence="2" key="1">
    <citation type="journal article" date="2019" name="Int. J. Syst. Evol. Microbiol.">
        <title>The Global Catalogue of Microorganisms (GCM) 10K type strain sequencing project: providing services to taxonomists for standard genome sequencing and annotation.</title>
        <authorList>
            <consortium name="The Broad Institute Genomics Platform"/>
            <consortium name="The Broad Institute Genome Sequencing Center for Infectious Disease"/>
            <person name="Wu L."/>
            <person name="Ma J."/>
        </authorList>
    </citation>
    <scope>NUCLEOTIDE SEQUENCE [LARGE SCALE GENOMIC DNA]</scope>
    <source>
        <strain evidence="2">CCUG 51308</strain>
    </source>
</reference>
<dbReference type="Gene3D" id="1.10.238.160">
    <property type="match status" value="1"/>
</dbReference>
<dbReference type="RefSeq" id="WP_382167824.1">
    <property type="nucleotide sequence ID" value="NZ_JBHTBR010000005.1"/>
</dbReference>
<proteinExistence type="predicted"/>
<comment type="caution">
    <text evidence="1">The sequence shown here is derived from an EMBL/GenBank/DDBJ whole genome shotgun (WGS) entry which is preliminary data.</text>
</comment>
<organism evidence="1 2">
    <name type="scientific">Hirschia litorea</name>
    <dbReference type="NCBI Taxonomy" id="1199156"/>
    <lineage>
        <taxon>Bacteria</taxon>
        <taxon>Pseudomonadati</taxon>
        <taxon>Pseudomonadota</taxon>
        <taxon>Alphaproteobacteria</taxon>
        <taxon>Hyphomonadales</taxon>
        <taxon>Hyphomonadaceae</taxon>
        <taxon>Hirschia</taxon>
    </lineage>
</organism>
<keyword evidence="2" id="KW-1185">Reference proteome</keyword>
<dbReference type="Proteomes" id="UP001596492">
    <property type="component" value="Unassembled WGS sequence"/>
</dbReference>
<gene>
    <name evidence="1" type="ORF">ACFQS8_12375</name>
</gene>
<dbReference type="InterPro" id="IPR009061">
    <property type="entry name" value="DNA-bd_dom_put_sf"/>
</dbReference>
<sequence>MDDKLITINEVCQRFNINRSTYYRWIKENPEFPKPIVLNKNSKRFRLSEIKEFEEARRCSVSNSQALH</sequence>
<accession>A0ABW2IN11</accession>
<name>A0ABW2IN11_9PROT</name>
<dbReference type="Pfam" id="PF05930">
    <property type="entry name" value="Phage_AlpA"/>
    <property type="match status" value="1"/>
</dbReference>